<dbReference type="Proteomes" id="UP000005522">
    <property type="component" value="Chromosome"/>
</dbReference>
<evidence type="ECO:0000313" key="2">
    <source>
        <dbReference type="Proteomes" id="UP000005522"/>
    </source>
</evidence>
<organism evidence="1 2">
    <name type="scientific">Acidithiobacillus caldus (strain ATCC 51756 / DSM 8584 / KU)</name>
    <dbReference type="NCBI Taxonomy" id="637389"/>
    <lineage>
        <taxon>Bacteria</taxon>
        <taxon>Pseudomonadati</taxon>
        <taxon>Pseudomonadota</taxon>
        <taxon>Acidithiobacillia</taxon>
        <taxon>Acidithiobacillales</taxon>
        <taxon>Acidithiobacillaceae</taxon>
        <taxon>Acidithiobacillus</taxon>
    </lineage>
</organism>
<accession>A0A059ZSB9</accession>
<reference evidence="1 2" key="1">
    <citation type="journal article" date="2009" name="J. Bacteriol.">
        <title>Draft genome sequence of the extremely acidophilic bacterium Acidithiobacillus caldus ATCC 51756 reveals metabolic versatility in the genus Acidithiobacillus.</title>
        <authorList>
            <person name="Valdes J."/>
            <person name="Quatrini R."/>
            <person name="Hallberg K."/>
            <person name="Dopson M."/>
            <person name="Valenzuela P.D."/>
            <person name="Holmes D.S."/>
        </authorList>
    </citation>
    <scope>NUCLEOTIDE SEQUENCE [LARGE SCALE GENOMIC DNA]</scope>
    <source>
        <strain evidence="2">ATCC 51756 / DSM 8584 / KU</strain>
    </source>
</reference>
<evidence type="ECO:0000313" key="1">
    <source>
        <dbReference type="EMBL" id="AIA54413.1"/>
    </source>
</evidence>
<name>A0A059ZSB9_ACICK</name>
<proteinExistence type="predicted"/>
<dbReference type="KEGG" id="acz:Acaty_c0528"/>
<sequence length="211" mass="21548">MLAKVVGKGVIGGKIVYFGVEMQTNWTSTAGKTPMSMSSNLNVALNSNGTTFMPTITYSTQGTIPGQVANPASHMDGSGLQNIQGVTQAIQIGGNDNSVQNGMSLNVIKGAPSTSAPPAGVNVMSNYGTTQTGNVTMTVAPGQLSMLVGNGANTIQQGIGSNGIFQMAQVQSNLNAIQNSMKLTLGVDPAKTPSINIAQLAPALMPQVPQP</sequence>
<dbReference type="eggNOG" id="ENOG5033MNB">
    <property type="taxonomic scope" value="Bacteria"/>
</dbReference>
<dbReference type="EMBL" id="CP005986">
    <property type="protein sequence ID" value="AIA54413.1"/>
    <property type="molecule type" value="Genomic_DNA"/>
</dbReference>
<gene>
    <name evidence="1" type="ORF">Acaty_c0528</name>
</gene>
<dbReference type="HOGENOM" id="CLU_1302714_0_0_6"/>
<dbReference type="AlphaFoldDB" id="A0A059ZSB9"/>
<protein>
    <submittedName>
        <fullName evidence="1">Fap system putative outer membrane protein</fullName>
    </submittedName>
</protein>